<gene>
    <name evidence="2" type="ordered locus">XALc_0882</name>
</gene>
<dbReference type="EMBL" id="FP565176">
    <property type="protein sequence ID" value="CBA15400.1"/>
    <property type="molecule type" value="Genomic_DNA"/>
</dbReference>
<keyword evidence="3" id="KW-1185">Reference proteome</keyword>
<evidence type="ECO:0000313" key="2">
    <source>
        <dbReference type="EMBL" id="CBA15400.1"/>
    </source>
</evidence>
<feature type="region of interest" description="Disordered" evidence="1">
    <location>
        <begin position="15"/>
        <end position="49"/>
    </location>
</feature>
<dbReference type="AlphaFoldDB" id="D2UCL4"/>
<evidence type="ECO:0000256" key="1">
    <source>
        <dbReference type="SAM" id="MobiDB-lite"/>
    </source>
</evidence>
<evidence type="ECO:0000313" key="3">
    <source>
        <dbReference type="Proteomes" id="UP000001890"/>
    </source>
</evidence>
<organism evidence="2 3">
    <name type="scientific">Xanthomonas albilineans (strain GPE PC73 / CFBP 7063)</name>
    <dbReference type="NCBI Taxonomy" id="380358"/>
    <lineage>
        <taxon>Bacteria</taxon>
        <taxon>Pseudomonadati</taxon>
        <taxon>Pseudomonadota</taxon>
        <taxon>Gammaproteobacteria</taxon>
        <taxon>Lysobacterales</taxon>
        <taxon>Lysobacteraceae</taxon>
        <taxon>Xanthomonas</taxon>
    </lineage>
</organism>
<reference evidence="2 3" key="1">
    <citation type="journal article" date="2009" name="BMC Genomics">
        <title>The complete genome sequence of Xanthomonas albilineans provides new insights into the reductive genome evolution of the xylem-limited Xanthomonadaceae.</title>
        <authorList>
            <person name="Pieretti I."/>
            <person name="Royer M."/>
            <person name="Barbe V."/>
            <person name="Carrere S."/>
            <person name="Koebnik R."/>
            <person name="Cociancich S."/>
            <person name="Couloux A."/>
            <person name="Darrasse A."/>
            <person name="Gouzy J."/>
            <person name="Jacques M.A."/>
            <person name="Lauber E."/>
            <person name="Manceau C."/>
            <person name="Mangenot S."/>
            <person name="Poussier S."/>
            <person name="Segurens B."/>
            <person name="Szurek B."/>
            <person name="Verdier V."/>
            <person name="Arlat M."/>
            <person name="Rott P."/>
        </authorList>
    </citation>
    <scope>NUCLEOTIDE SEQUENCE [LARGE SCALE GENOMIC DNA]</scope>
    <source>
        <strain evidence="3">GPE PC73 / CFBP 7063</strain>
    </source>
</reference>
<dbReference type="KEGG" id="xal:XALC_0882"/>
<dbReference type="Proteomes" id="UP000001890">
    <property type="component" value="Chromosome"/>
</dbReference>
<sequence length="86" mass="10122">MPSWTRAWQYEQARQLPRARSLQRPRGELFRPAQTPADQAASLSRQTSPRRGVDYIEMFYSPKRRHGSTGDLFHVEFKQRYAQRGA</sequence>
<protein>
    <submittedName>
        <fullName evidence="2">Hypothetical isxac3 transposase orfb protein</fullName>
    </submittedName>
</protein>
<accession>D2UCL4</accession>
<name>D2UCL4_XANAP</name>
<proteinExistence type="predicted"/>
<dbReference type="STRING" id="380358.XALC_0882"/>